<accession>A0A5C3NV85</accession>
<organism evidence="1 2">
    <name type="scientific">Heliocybe sulcata</name>
    <dbReference type="NCBI Taxonomy" id="5364"/>
    <lineage>
        <taxon>Eukaryota</taxon>
        <taxon>Fungi</taxon>
        <taxon>Dikarya</taxon>
        <taxon>Basidiomycota</taxon>
        <taxon>Agaricomycotina</taxon>
        <taxon>Agaricomycetes</taxon>
        <taxon>Gloeophyllales</taxon>
        <taxon>Gloeophyllaceae</taxon>
        <taxon>Heliocybe</taxon>
    </lineage>
</organism>
<evidence type="ECO:0000313" key="1">
    <source>
        <dbReference type="EMBL" id="TFK57641.1"/>
    </source>
</evidence>
<protein>
    <submittedName>
        <fullName evidence="1">Uncharacterized protein</fullName>
    </submittedName>
</protein>
<gene>
    <name evidence="1" type="ORF">OE88DRAFT_1651489</name>
</gene>
<sequence length="66" mass="7240">MKGSGRFEIVYMRRLRYGLKSAARHPTMPAHRGCLASLGIPIQAANATPEGRDAIRLARTADTFRG</sequence>
<keyword evidence="2" id="KW-1185">Reference proteome</keyword>
<dbReference type="AlphaFoldDB" id="A0A5C3NV85"/>
<dbReference type="EMBL" id="ML213503">
    <property type="protein sequence ID" value="TFK57641.1"/>
    <property type="molecule type" value="Genomic_DNA"/>
</dbReference>
<name>A0A5C3NV85_9AGAM</name>
<evidence type="ECO:0000313" key="2">
    <source>
        <dbReference type="Proteomes" id="UP000305948"/>
    </source>
</evidence>
<dbReference type="Proteomes" id="UP000305948">
    <property type="component" value="Unassembled WGS sequence"/>
</dbReference>
<reference evidence="1 2" key="1">
    <citation type="journal article" date="2019" name="Nat. Ecol. Evol.">
        <title>Megaphylogeny resolves global patterns of mushroom evolution.</title>
        <authorList>
            <person name="Varga T."/>
            <person name="Krizsan K."/>
            <person name="Foldi C."/>
            <person name="Dima B."/>
            <person name="Sanchez-Garcia M."/>
            <person name="Sanchez-Ramirez S."/>
            <person name="Szollosi G.J."/>
            <person name="Szarkandi J.G."/>
            <person name="Papp V."/>
            <person name="Albert L."/>
            <person name="Andreopoulos W."/>
            <person name="Angelini C."/>
            <person name="Antonin V."/>
            <person name="Barry K.W."/>
            <person name="Bougher N.L."/>
            <person name="Buchanan P."/>
            <person name="Buyck B."/>
            <person name="Bense V."/>
            <person name="Catcheside P."/>
            <person name="Chovatia M."/>
            <person name="Cooper J."/>
            <person name="Damon W."/>
            <person name="Desjardin D."/>
            <person name="Finy P."/>
            <person name="Geml J."/>
            <person name="Haridas S."/>
            <person name="Hughes K."/>
            <person name="Justo A."/>
            <person name="Karasinski D."/>
            <person name="Kautmanova I."/>
            <person name="Kiss B."/>
            <person name="Kocsube S."/>
            <person name="Kotiranta H."/>
            <person name="LaButti K.M."/>
            <person name="Lechner B.E."/>
            <person name="Liimatainen K."/>
            <person name="Lipzen A."/>
            <person name="Lukacs Z."/>
            <person name="Mihaltcheva S."/>
            <person name="Morgado L.N."/>
            <person name="Niskanen T."/>
            <person name="Noordeloos M.E."/>
            <person name="Ohm R.A."/>
            <person name="Ortiz-Santana B."/>
            <person name="Ovrebo C."/>
            <person name="Racz N."/>
            <person name="Riley R."/>
            <person name="Savchenko A."/>
            <person name="Shiryaev A."/>
            <person name="Soop K."/>
            <person name="Spirin V."/>
            <person name="Szebenyi C."/>
            <person name="Tomsovsky M."/>
            <person name="Tulloss R.E."/>
            <person name="Uehling J."/>
            <person name="Grigoriev I.V."/>
            <person name="Vagvolgyi C."/>
            <person name="Papp T."/>
            <person name="Martin F.M."/>
            <person name="Miettinen O."/>
            <person name="Hibbett D.S."/>
            <person name="Nagy L.G."/>
        </authorList>
    </citation>
    <scope>NUCLEOTIDE SEQUENCE [LARGE SCALE GENOMIC DNA]</scope>
    <source>
        <strain evidence="1 2">OMC1185</strain>
    </source>
</reference>
<proteinExistence type="predicted"/>